<gene>
    <name evidence="2" type="ORF">L207DRAFT_478202</name>
</gene>
<dbReference type="SUPFAM" id="SSF52047">
    <property type="entry name" value="RNI-like"/>
    <property type="match status" value="1"/>
</dbReference>
<feature type="compositionally biased region" description="Low complexity" evidence="1">
    <location>
        <begin position="19"/>
        <end position="33"/>
    </location>
</feature>
<evidence type="ECO:0008006" key="4">
    <source>
        <dbReference type="Google" id="ProtNLM"/>
    </source>
</evidence>
<protein>
    <recommendedName>
        <fullName evidence="4">Tafazzin</fullName>
    </recommendedName>
</protein>
<dbReference type="Proteomes" id="UP000235786">
    <property type="component" value="Unassembled WGS sequence"/>
</dbReference>
<evidence type="ECO:0000313" key="2">
    <source>
        <dbReference type="EMBL" id="PMD47223.1"/>
    </source>
</evidence>
<keyword evidence="3" id="KW-1185">Reference proteome</keyword>
<sequence length="538" mass="60299">MPKKRFTPQYSKPQSTVHPSLQSPATASSSSSTNHIDAPPTVNDLISTLRKSSLQTNAPAPSTITTKTLPPQIRHLLSEPETPGPKPRARDRRRFDANGQRIPAGPAPPKSWLQNRHASTTLAPRRGDGRTFPNDVRCLPGLGERGRGERGKRLQDMCLRAMARDWEFIHEYERNNLADLPVGVRMLLLSYIAVYGPEEGVGFEGLKSLLVHPVSENEDEDWERTSPGEHNEGFFRLDISGAIGRSVSFKQLTELILKSSPTAIPSSSQPPADLDLSWEESFTRSLSPPIPHLTHLSLSHPPQSISWPRFLTFASHIPTLTHLSLAFWPVPSLTPNARTAVVTSRFGKDIQYGGTGFYSHTLDNDFREASDVLRRVAGKLYGLEYLDLTGCGEWLRALRWEGNVGEGAGIDWGSQWVKLHTLKLSSGLELREESEYSDVVAFVQAYKEVVATEECLRWWMRDSKVGRAGEGRRAWIWVVKDDLQKYEELWQGEGTQERKRKALDALKEKGGGTQGWRSPIVFEDGLTDAILQRSLWEQ</sequence>
<feature type="compositionally biased region" description="Polar residues" evidence="1">
    <location>
        <begin position="44"/>
        <end position="69"/>
    </location>
</feature>
<name>A0A2J6S8Z2_HYAVF</name>
<evidence type="ECO:0000313" key="3">
    <source>
        <dbReference type="Proteomes" id="UP000235786"/>
    </source>
</evidence>
<dbReference type="STRING" id="1149755.A0A2J6S8Z2"/>
<organism evidence="2 3">
    <name type="scientific">Hyaloscypha variabilis (strain UAMH 11265 / GT02V1 / F)</name>
    <name type="common">Meliniomyces variabilis</name>
    <dbReference type="NCBI Taxonomy" id="1149755"/>
    <lineage>
        <taxon>Eukaryota</taxon>
        <taxon>Fungi</taxon>
        <taxon>Dikarya</taxon>
        <taxon>Ascomycota</taxon>
        <taxon>Pezizomycotina</taxon>
        <taxon>Leotiomycetes</taxon>
        <taxon>Helotiales</taxon>
        <taxon>Hyaloscyphaceae</taxon>
        <taxon>Hyaloscypha</taxon>
        <taxon>Hyaloscypha variabilis</taxon>
    </lineage>
</organism>
<feature type="compositionally biased region" description="Polar residues" evidence="1">
    <location>
        <begin position="8"/>
        <end position="18"/>
    </location>
</feature>
<dbReference type="EMBL" id="KZ613938">
    <property type="protein sequence ID" value="PMD47223.1"/>
    <property type="molecule type" value="Genomic_DNA"/>
</dbReference>
<accession>A0A2J6S8Z2</accession>
<evidence type="ECO:0000256" key="1">
    <source>
        <dbReference type="SAM" id="MobiDB-lite"/>
    </source>
</evidence>
<proteinExistence type="predicted"/>
<feature type="region of interest" description="Disordered" evidence="1">
    <location>
        <begin position="1"/>
        <end position="91"/>
    </location>
</feature>
<reference evidence="2 3" key="1">
    <citation type="submission" date="2016-04" db="EMBL/GenBank/DDBJ databases">
        <title>A degradative enzymes factory behind the ericoid mycorrhizal symbiosis.</title>
        <authorList>
            <consortium name="DOE Joint Genome Institute"/>
            <person name="Martino E."/>
            <person name="Morin E."/>
            <person name="Grelet G."/>
            <person name="Kuo A."/>
            <person name="Kohler A."/>
            <person name="Daghino S."/>
            <person name="Barry K."/>
            <person name="Choi C."/>
            <person name="Cichocki N."/>
            <person name="Clum A."/>
            <person name="Copeland A."/>
            <person name="Hainaut M."/>
            <person name="Haridas S."/>
            <person name="Labutti K."/>
            <person name="Lindquist E."/>
            <person name="Lipzen A."/>
            <person name="Khouja H.-R."/>
            <person name="Murat C."/>
            <person name="Ohm R."/>
            <person name="Olson A."/>
            <person name="Spatafora J."/>
            <person name="Veneault-Fourrey C."/>
            <person name="Henrissat B."/>
            <person name="Grigoriev I."/>
            <person name="Martin F."/>
            <person name="Perotto S."/>
        </authorList>
    </citation>
    <scope>NUCLEOTIDE SEQUENCE [LARGE SCALE GENOMIC DNA]</scope>
    <source>
        <strain evidence="2 3">F</strain>
    </source>
</reference>
<dbReference type="AlphaFoldDB" id="A0A2J6S8Z2"/>
<dbReference type="OrthoDB" id="5278911at2759"/>